<evidence type="ECO:0000313" key="1">
    <source>
        <dbReference type="EMBL" id="KKN92335.1"/>
    </source>
</evidence>
<accession>A0A0F9UGK2</accession>
<comment type="caution">
    <text evidence="1">The sequence shown here is derived from an EMBL/GenBank/DDBJ whole genome shotgun (WGS) entry which is preliminary data.</text>
</comment>
<gene>
    <name evidence="1" type="ORF">LCGC14_0208260</name>
</gene>
<organism evidence="1">
    <name type="scientific">marine sediment metagenome</name>
    <dbReference type="NCBI Taxonomy" id="412755"/>
    <lineage>
        <taxon>unclassified sequences</taxon>
        <taxon>metagenomes</taxon>
        <taxon>ecological metagenomes</taxon>
    </lineage>
</organism>
<proteinExistence type="predicted"/>
<protein>
    <submittedName>
        <fullName evidence="1">Uncharacterized protein</fullName>
    </submittedName>
</protein>
<dbReference type="EMBL" id="LAZR01000095">
    <property type="protein sequence ID" value="KKN92335.1"/>
    <property type="molecule type" value="Genomic_DNA"/>
</dbReference>
<sequence>MKANGKDVIELIRIGEWAILEPRWADWKKQGSGITHLACEASWKRHSMNPAYLKCNECGLSMPESIVIVWLLLNSEKDVGKAYYARAAGSLV</sequence>
<name>A0A0F9UGK2_9ZZZZ</name>
<dbReference type="AlphaFoldDB" id="A0A0F9UGK2"/>
<reference evidence="1" key="1">
    <citation type="journal article" date="2015" name="Nature">
        <title>Complex archaea that bridge the gap between prokaryotes and eukaryotes.</title>
        <authorList>
            <person name="Spang A."/>
            <person name="Saw J.H."/>
            <person name="Jorgensen S.L."/>
            <person name="Zaremba-Niedzwiedzka K."/>
            <person name="Martijn J."/>
            <person name="Lind A.E."/>
            <person name="van Eijk R."/>
            <person name="Schleper C."/>
            <person name="Guy L."/>
            <person name="Ettema T.J."/>
        </authorList>
    </citation>
    <scope>NUCLEOTIDE SEQUENCE</scope>
</reference>